<evidence type="ECO:0000256" key="16">
    <source>
        <dbReference type="ARBA" id="ARBA00030100"/>
    </source>
</evidence>
<gene>
    <name evidence="21" type="ORF">A6R68_13076</name>
</gene>
<dbReference type="FunFam" id="3.90.370.10:FF:000001">
    <property type="entry name" value="Metalloproteinase inhibitor 3"/>
    <property type="match status" value="1"/>
</dbReference>
<keyword evidence="4" id="KW-0964">Secreted</keyword>
<dbReference type="GO" id="GO:0046872">
    <property type="term" value="F:metal ion binding"/>
    <property type="evidence" value="ECO:0007669"/>
    <property type="project" value="UniProtKB-KW"/>
</dbReference>
<dbReference type="PANTHER" id="PTHR11844:SF20">
    <property type="entry name" value="METALLOPROTEINASE INHIBITOR 1"/>
    <property type="match status" value="1"/>
</dbReference>
<feature type="disulfide bond" evidence="18">
    <location>
        <begin position="55"/>
        <end position="151"/>
    </location>
</feature>
<comment type="subcellular location">
    <subcellularLocation>
        <location evidence="1">Secreted</location>
    </subcellularLocation>
</comment>
<feature type="disulfide bond" evidence="18">
    <location>
        <begin position="179"/>
        <end position="226"/>
    </location>
</feature>
<keyword evidence="14" id="KW-0481">Metalloenzyme inhibitor</keyword>
<dbReference type="InterPro" id="IPR001134">
    <property type="entry name" value="Netrin_domain"/>
</dbReference>
<keyword evidence="5" id="KW-0597">Phosphoprotein</keyword>
<evidence type="ECO:0000256" key="4">
    <source>
        <dbReference type="ARBA" id="ARBA00022525"/>
    </source>
</evidence>
<evidence type="ECO:0000256" key="2">
    <source>
        <dbReference type="ARBA" id="ARBA00011027"/>
    </source>
</evidence>
<dbReference type="PROSITE" id="PS00288">
    <property type="entry name" value="TIMP"/>
    <property type="match status" value="1"/>
</dbReference>
<evidence type="ECO:0000256" key="19">
    <source>
        <dbReference type="SAM" id="MobiDB-lite"/>
    </source>
</evidence>
<name>A0A1A6H242_NEOLE</name>
<evidence type="ECO:0000256" key="10">
    <source>
        <dbReference type="ARBA" id="ARBA00022833"/>
    </source>
</evidence>
<dbReference type="FunFam" id="2.40.50.120:FF:000016">
    <property type="entry name" value="Metalloproteinase inhibitor 1"/>
    <property type="match status" value="1"/>
</dbReference>
<dbReference type="GO" id="GO:0008083">
    <property type="term" value="F:growth factor activity"/>
    <property type="evidence" value="ECO:0007669"/>
    <property type="project" value="UniProtKB-KW"/>
</dbReference>
<feature type="domain" description="NTR" evidence="20">
    <location>
        <begin position="53"/>
        <end position="176"/>
    </location>
</feature>
<feature type="binding site" evidence="17">
    <location>
        <position position="53"/>
    </location>
    <ligand>
        <name>Zn(2+)</name>
        <dbReference type="ChEBI" id="CHEBI:29105"/>
        <note>ligand shared with metalloproteinase partner</note>
    </ligand>
</feature>
<dbReference type="OrthoDB" id="6041373at2759"/>
<evidence type="ECO:0000313" key="22">
    <source>
        <dbReference type="Proteomes" id="UP000092124"/>
    </source>
</evidence>
<evidence type="ECO:0000256" key="1">
    <source>
        <dbReference type="ARBA" id="ARBA00004613"/>
    </source>
</evidence>
<organism evidence="21 22">
    <name type="scientific">Neotoma lepida</name>
    <name type="common">Desert woodrat</name>
    <dbReference type="NCBI Taxonomy" id="56216"/>
    <lineage>
        <taxon>Eukaryota</taxon>
        <taxon>Metazoa</taxon>
        <taxon>Chordata</taxon>
        <taxon>Craniata</taxon>
        <taxon>Vertebrata</taxon>
        <taxon>Euteleostomi</taxon>
        <taxon>Mammalia</taxon>
        <taxon>Eutheria</taxon>
        <taxon>Euarchontoglires</taxon>
        <taxon>Glires</taxon>
        <taxon>Rodentia</taxon>
        <taxon>Myomorpha</taxon>
        <taxon>Muroidea</taxon>
        <taxon>Cricetidae</taxon>
        <taxon>Neotominae</taxon>
        <taxon>Neotoma</taxon>
    </lineage>
</organism>
<evidence type="ECO:0000256" key="13">
    <source>
        <dbReference type="ARBA" id="ARBA00023180"/>
    </source>
</evidence>
<feature type="disulfide bond" evidence="18">
    <location>
        <begin position="184"/>
        <end position="189"/>
    </location>
</feature>
<reference evidence="21 22" key="1">
    <citation type="submission" date="2016-06" db="EMBL/GenBank/DDBJ databases">
        <title>The Draft Genome Sequence and Annotation of the Desert Woodrat Neotoma lepida.</title>
        <authorList>
            <person name="Campbell M."/>
            <person name="Oakeson K.F."/>
            <person name="Yandell M."/>
            <person name="Halpert J.R."/>
            <person name="Dearing D."/>
        </authorList>
    </citation>
    <scope>NUCLEOTIDE SEQUENCE [LARGE SCALE GENOMIC DNA]</scope>
    <source>
        <strain evidence="21">417</strain>
        <tissue evidence="21">Liver</tissue>
    </source>
</reference>
<dbReference type="GO" id="GO:0034097">
    <property type="term" value="P:response to cytokine"/>
    <property type="evidence" value="ECO:0007669"/>
    <property type="project" value="TreeGrafter"/>
</dbReference>
<dbReference type="Pfam" id="PF00965">
    <property type="entry name" value="TIMP"/>
    <property type="match status" value="1"/>
</dbReference>
<dbReference type="SUPFAM" id="SSF50242">
    <property type="entry name" value="TIMP-like"/>
    <property type="match status" value="1"/>
</dbReference>
<dbReference type="GO" id="GO:0008191">
    <property type="term" value="F:metalloendopeptidase inhibitor activity"/>
    <property type="evidence" value="ECO:0007669"/>
    <property type="project" value="InterPro"/>
</dbReference>
<proteinExistence type="inferred from homology"/>
<dbReference type="AlphaFoldDB" id="A0A1A6H242"/>
<dbReference type="GO" id="GO:0005615">
    <property type="term" value="C:extracellular space"/>
    <property type="evidence" value="ECO:0007669"/>
    <property type="project" value="TreeGrafter"/>
</dbReference>
<evidence type="ECO:0000256" key="3">
    <source>
        <dbReference type="ARBA" id="ARBA00013524"/>
    </source>
</evidence>
<dbReference type="PROSITE" id="PS50189">
    <property type="entry name" value="NTR"/>
    <property type="match status" value="1"/>
</dbReference>
<keyword evidence="11" id="KW-0339">Growth factor</keyword>
<accession>A0A1A6H242</accession>
<dbReference type="Gene3D" id="3.90.370.10">
    <property type="entry name" value="Tissue inhibitor of metalloproteinase-1. Chain B, domain 1"/>
    <property type="match status" value="1"/>
</dbReference>
<dbReference type="GO" id="GO:0031012">
    <property type="term" value="C:extracellular matrix"/>
    <property type="evidence" value="ECO:0007669"/>
    <property type="project" value="TreeGrafter"/>
</dbReference>
<keyword evidence="9" id="KW-0732">Signal</keyword>
<comment type="caution">
    <text evidence="21">The sequence shown here is derived from an EMBL/GenBank/DDBJ whole genome shotgun (WGS) entry which is preliminary data.</text>
</comment>
<dbReference type="GO" id="GO:0009725">
    <property type="term" value="P:response to hormone"/>
    <property type="evidence" value="ECO:0007669"/>
    <property type="project" value="TreeGrafter"/>
</dbReference>
<keyword evidence="12 18" id="KW-1015">Disulfide bond</keyword>
<feature type="disulfide bond" evidence="18">
    <location>
        <begin position="53"/>
        <end position="122"/>
    </location>
</feature>
<dbReference type="GO" id="GO:0051045">
    <property type="term" value="P:negative regulation of membrane protein ectodomain proteolysis"/>
    <property type="evidence" value="ECO:0007669"/>
    <property type="project" value="TreeGrafter"/>
</dbReference>
<evidence type="ECO:0000256" key="8">
    <source>
        <dbReference type="ARBA" id="ARBA00022723"/>
    </source>
</evidence>
<evidence type="ECO:0000256" key="11">
    <source>
        <dbReference type="ARBA" id="ARBA00023030"/>
    </source>
</evidence>
<dbReference type="InterPro" id="IPR008993">
    <property type="entry name" value="TIMP-like_OB-fold"/>
</dbReference>
<evidence type="ECO:0000256" key="15">
    <source>
        <dbReference type="ARBA" id="ARBA00025946"/>
    </source>
</evidence>
<comment type="subunit">
    <text evidence="15">Interacts with MMP1, MMP3, MMP10 and MMP13, but has only very low affinity for MMP14. Interacts with CD63; identified in a complex with CD63 and ITGB1.</text>
</comment>
<dbReference type="SMART" id="SM00206">
    <property type="entry name" value="NTR"/>
    <property type="match status" value="1"/>
</dbReference>
<keyword evidence="13" id="KW-0325">Glycoprotein</keyword>
<keyword evidence="10 17" id="KW-0862">Zinc</keyword>
<evidence type="ECO:0000313" key="21">
    <source>
        <dbReference type="EMBL" id="OBS72349.1"/>
    </source>
</evidence>
<evidence type="ECO:0000256" key="14">
    <source>
        <dbReference type="ARBA" id="ARBA00023215"/>
    </source>
</evidence>
<dbReference type="Proteomes" id="UP000092124">
    <property type="component" value="Unassembled WGS sequence"/>
</dbReference>
<sequence>MDIYSSPLSPCRHRRRDRASRETPEVNTTMAPFACLPSGILLLLSLIASSKACSCAPPHPQTAFCNSDLVIRAKFMGSPEINTTTLYQRYEIKMTKMLKGFDTVGNAADFRFAYTPALESLCGYVHKSQNRSEEFLIAGRLRNGNLHISACSFLVPWQSLKPAQQKAFSKTYSAGCGVCTVFPCSAIPCKLESDTHCLWTDQILMGSEKGYQSRNFACLPRNPGLCTWQSLGA</sequence>
<evidence type="ECO:0000256" key="9">
    <source>
        <dbReference type="ARBA" id="ARBA00022729"/>
    </source>
</evidence>
<evidence type="ECO:0000256" key="18">
    <source>
        <dbReference type="PIRSR" id="PIRSR601820-3"/>
    </source>
</evidence>
<evidence type="ECO:0000259" key="20">
    <source>
        <dbReference type="PROSITE" id="PS50189"/>
    </source>
</evidence>
<keyword evidence="7" id="KW-0646">Protease inhibitor</keyword>
<feature type="disulfide bond" evidence="18">
    <location>
        <begin position="197"/>
        <end position="218"/>
    </location>
</feature>
<protein>
    <recommendedName>
        <fullName evidence="3">Metalloproteinase inhibitor 1</fullName>
    </recommendedName>
    <alternativeName>
        <fullName evidence="16">Tissue inhibitor of metalloproteinases 1</fullName>
    </alternativeName>
</protein>
<evidence type="ECO:0000256" key="17">
    <source>
        <dbReference type="PIRSR" id="PIRSR601820-1"/>
    </source>
</evidence>
<evidence type="ECO:0000256" key="12">
    <source>
        <dbReference type="ARBA" id="ARBA00023157"/>
    </source>
</evidence>
<dbReference type="InterPro" id="IPR001820">
    <property type="entry name" value="TIMP"/>
</dbReference>
<evidence type="ECO:0000256" key="6">
    <source>
        <dbReference type="ARBA" id="ARBA00022608"/>
    </source>
</evidence>
<keyword evidence="22" id="KW-1185">Reference proteome</keyword>
<evidence type="ECO:0000256" key="5">
    <source>
        <dbReference type="ARBA" id="ARBA00022553"/>
    </source>
</evidence>
<dbReference type="InterPro" id="IPR030490">
    <property type="entry name" value="TIMP_CS"/>
</dbReference>
<dbReference type="GO" id="GO:0002020">
    <property type="term" value="F:protease binding"/>
    <property type="evidence" value="ECO:0007669"/>
    <property type="project" value="TreeGrafter"/>
</dbReference>
<keyword evidence="8 17" id="KW-0479">Metal-binding</keyword>
<feature type="disulfide bond" evidence="18">
    <location>
        <begin position="65"/>
        <end position="176"/>
    </location>
</feature>
<comment type="similarity">
    <text evidence="2">Belongs to the protease inhibitor I35 (TIMP) family.</text>
</comment>
<dbReference type="PANTHER" id="PTHR11844">
    <property type="entry name" value="METALLOPROTEASE INHIBITOR"/>
    <property type="match status" value="1"/>
</dbReference>
<dbReference type="STRING" id="56216.A0A1A6H242"/>
<dbReference type="EMBL" id="LZPO01055126">
    <property type="protein sequence ID" value="OBS72349.1"/>
    <property type="molecule type" value="Genomic_DNA"/>
</dbReference>
<dbReference type="InterPro" id="IPR027465">
    <property type="entry name" value="TIMP_C"/>
</dbReference>
<feature type="region of interest" description="Disordered" evidence="19">
    <location>
        <begin position="1"/>
        <end position="25"/>
    </location>
</feature>
<evidence type="ECO:0000256" key="7">
    <source>
        <dbReference type="ARBA" id="ARBA00022690"/>
    </source>
</evidence>
<keyword evidence="6" id="KW-0483">Metalloprotease inhibitor</keyword>
<dbReference type="Gene3D" id="2.40.50.120">
    <property type="match status" value="1"/>
</dbReference>